<dbReference type="GO" id="GO:0034274">
    <property type="term" value="C:Atg12-Atg5-Atg16 complex"/>
    <property type="evidence" value="ECO:0007669"/>
    <property type="project" value="TreeGrafter"/>
</dbReference>
<dbReference type="InterPro" id="IPR048939">
    <property type="entry name" value="ATG5_UblA"/>
</dbReference>
<gene>
    <name evidence="11" type="primary">ATG5</name>
    <name evidence="11" type="ORF">CspeluHIS016_0406830</name>
</gene>
<keyword evidence="5 6" id="KW-0072">Autophagy</keyword>
<dbReference type="Gene3D" id="3.10.20.620">
    <property type="match status" value="1"/>
</dbReference>
<keyword evidence="6" id="KW-0813">Transport</keyword>
<evidence type="ECO:0000313" key="11">
    <source>
        <dbReference type="EMBL" id="GMK57849.1"/>
    </source>
</evidence>
<dbReference type="PANTHER" id="PTHR13040:SF2">
    <property type="entry name" value="AUTOPHAGY PROTEIN 5"/>
    <property type="match status" value="1"/>
</dbReference>
<dbReference type="EMBL" id="BTCM01000004">
    <property type="protein sequence ID" value="GMK57849.1"/>
    <property type="molecule type" value="Genomic_DNA"/>
</dbReference>
<sequence>MAAAVQSSTNLFRRLAWSATVPLHIRLADAGGPVDHYFIQAPRYTYLALLLPTIREHLVELVLDDDALARTSESEWWFELDATDSPFGSDAVRWHWPLDLVDLCACMLRPASATESGPEPLRLILHLTGAPADKLAVPPTLEAVKTHFVSQVKEADFVRWGNTRRVTGLRRTDLEAGWDGVATGDYDLHQRMAGRIVPLPIPSSPPTSPQPDRDRDKVDSAYAARSLPIKVYLPDGAAAIQAPVAPLTDGRPTTLLQYLEATLPLLFENGYRAAQPIAQGILLPPDADVAWLAACMASADGWLRIGIRLVAE</sequence>
<comment type="similarity">
    <text evidence="2 6">Belongs to the ATG5 family.</text>
</comment>
<keyword evidence="12" id="KW-1185">Reference proteome</keyword>
<dbReference type="GO" id="GO:0044233">
    <property type="term" value="C:mitochondria-associated endoplasmic reticulum membrane contact site"/>
    <property type="evidence" value="ECO:0007669"/>
    <property type="project" value="TreeGrafter"/>
</dbReference>
<dbReference type="GO" id="GO:0034045">
    <property type="term" value="C:phagophore assembly site membrane"/>
    <property type="evidence" value="ECO:0007669"/>
    <property type="project" value="UniProtKB-SubCell"/>
</dbReference>
<dbReference type="InterPro" id="IPR042526">
    <property type="entry name" value="Atg5_HR"/>
</dbReference>
<dbReference type="InterPro" id="IPR048318">
    <property type="entry name" value="ATG5_UblB"/>
</dbReference>
<keyword evidence="3 6" id="KW-1017">Isopeptide bond</keyword>
<comment type="caution">
    <text evidence="11">The sequence shown here is derived from an EMBL/GenBank/DDBJ whole genome shotgun (WGS) entry which is preliminary data.</text>
</comment>
<organism evidence="11 12">
    <name type="scientific">Cutaneotrichosporon spelunceum</name>
    <dbReference type="NCBI Taxonomy" id="1672016"/>
    <lineage>
        <taxon>Eukaryota</taxon>
        <taxon>Fungi</taxon>
        <taxon>Dikarya</taxon>
        <taxon>Basidiomycota</taxon>
        <taxon>Agaricomycotina</taxon>
        <taxon>Tremellomycetes</taxon>
        <taxon>Trichosporonales</taxon>
        <taxon>Trichosporonaceae</taxon>
        <taxon>Cutaneotrichosporon</taxon>
    </lineage>
</organism>
<dbReference type="InterPro" id="IPR007239">
    <property type="entry name" value="Atg5"/>
</dbReference>
<proteinExistence type="inferred from homology"/>
<keyword evidence="4 6" id="KW-0832">Ubl conjugation</keyword>
<dbReference type="Proteomes" id="UP001222932">
    <property type="component" value="Unassembled WGS sequence"/>
</dbReference>
<feature type="domain" description="Autophagy protein ATG5 UblB" evidence="8">
    <location>
        <begin position="227"/>
        <end position="307"/>
    </location>
</feature>
<name>A0AAD3YDF3_9TREE</name>
<dbReference type="AlphaFoldDB" id="A0AAD3YDF3"/>
<feature type="region of interest" description="Disordered" evidence="7">
    <location>
        <begin position="197"/>
        <end position="218"/>
    </location>
</feature>
<evidence type="ECO:0000259" key="10">
    <source>
        <dbReference type="Pfam" id="PF20638"/>
    </source>
</evidence>
<evidence type="ECO:0000259" key="9">
    <source>
        <dbReference type="Pfam" id="PF20637"/>
    </source>
</evidence>
<dbReference type="Pfam" id="PF20638">
    <property type="entry name" value="ATG5_UblA"/>
    <property type="match status" value="1"/>
</dbReference>
<dbReference type="InterPro" id="IPR042527">
    <property type="entry name" value="Atg5_UblA_dom_sf"/>
</dbReference>
<evidence type="ECO:0000256" key="2">
    <source>
        <dbReference type="ARBA" id="ARBA00006910"/>
    </source>
</evidence>
<dbReference type="PANTHER" id="PTHR13040">
    <property type="entry name" value="AUTOPHAGY PROTEIN 5"/>
    <property type="match status" value="1"/>
</dbReference>
<evidence type="ECO:0000256" key="6">
    <source>
        <dbReference type="RuleBase" id="RU361202"/>
    </source>
</evidence>
<evidence type="ECO:0000256" key="3">
    <source>
        <dbReference type="ARBA" id="ARBA00022499"/>
    </source>
</evidence>
<feature type="domain" description="Autophagy protein ATG5 alpha-helical bundle region" evidence="9">
    <location>
        <begin position="142"/>
        <end position="198"/>
    </location>
</feature>
<comment type="subcellular location">
    <subcellularLocation>
        <location evidence="1 6">Preautophagosomal structure membrane</location>
        <topology evidence="1 6">Peripheral membrane protein</topology>
    </subcellularLocation>
</comment>
<evidence type="ECO:0000256" key="1">
    <source>
        <dbReference type="ARBA" id="ARBA00004623"/>
    </source>
</evidence>
<dbReference type="GO" id="GO:0005776">
    <property type="term" value="C:autophagosome"/>
    <property type="evidence" value="ECO:0007669"/>
    <property type="project" value="TreeGrafter"/>
</dbReference>
<accession>A0AAD3YDF3</accession>
<evidence type="ECO:0000256" key="5">
    <source>
        <dbReference type="ARBA" id="ARBA00023006"/>
    </source>
</evidence>
<dbReference type="GO" id="GO:0061908">
    <property type="term" value="C:phagophore"/>
    <property type="evidence" value="ECO:0007669"/>
    <property type="project" value="TreeGrafter"/>
</dbReference>
<dbReference type="GO" id="GO:0034727">
    <property type="term" value="P:piecemeal microautophagy of the nucleus"/>
    <property type="evidence" value="ECO:0007669"/>
    <property type="project" value="TreeGrafter"/>
</dbReference>
<reference evidence="11" key="2">
    <citation type="submission" date="2023-06" db="EMBL/GenBank/DDBJ databases">
        <authorList>
            <person name="Kobayashi Y."/>
            <person name="Kayamori A."/>
            <person name="Aoki K."/>
            <person name="Shiwa Y."/>
            <person name="Fujita N."/>
            <person name="Sugita T."/>
            <person name="Iwasaki W."/>
            <person name="Tanaka N."/>
            <person name="Takashima M."/>
        </authorList>
    </citation>
    <scope>NUCLEOTIDE SEQUENCE</scope>
    <source>
        <strain evidence="11">HIS016</strain>
    </source>
</reference>
<evidence type="ECO:0000259" key="8">
    <source>
        <dbReference type="Pfam" id="PF04106"/>
    </source>
</evidence>
<evidence type="ECO:0000313" key="12">
    <source>
        <dbReference type="Proteomes" id="UP001222932"/>
    </source>
</evidence>
<comment type="function">
    <text evidence="6">Involved in cytoplasm to vacuole transport (Cvt) and autophagic vesicle formation.</text>
</comment>
<dbReference type="GO" id="GO:0000422">
    <property type="term" value="P:autophagy of mitochondrion"/>
    <property type="evidence" value="ECO:0007669"/>
    <property type="project" value="TreeGrafter"/>
</dbReference>
<dbReference type="Gene3D" id="1.10.246.190">
    <property type="entry name" value="Autophagy protein Apg5, helix rich domain"/>
    <property type="match status" value="1"/>
</dbReference>
<reference evidence="11" key="1">
    <citation type="journal article" date="2023" name="BMC Genomics">
        <title>Chromosome-level genome assemblies of Cutaneotrichosporon spp. (Trichosporonales, Basidiomycota) reveal imbalanced evolution between nucleotide sequences and chromosome synteny.</title>
        <authorList>
            <person name="Kobayashi Y."/>
            <person name="Kayamori A."/>
            <person name="Aoki K."/>
            <person name="Shiwa Y."/>
            <person name="Matsutani M."/>
            <person name="Fujita N."/>
            <person name="Sugita T."/>
            <person name="Iwasaki W."/>
            <person name="Tanaka N."/>
            <person name="Takashima M."/>
        </authorList>
    </citation>
    <scope>NUCLEOTIDE SEQUENCE</scope>
    <source>
        <strain evidence="11">HIS016</strain>
    </source>
</reference>
<dbReference type="GO" id="GO:0006995">
    <property type="term" value="P:cellular response to nitrogen starvation"/>
    <property type="evidence" value="ECO:0007669"/>
    <property type="project" value="TreeGrafter"/>
</dbReference>
<dbReference type="GO" id="GO:0019776">
    <property type="term" value="F:Atg8-family ligase activity"/>
    <property type="evidence" value="ECO:0007669"/>
    <property type="project" value="TreeGrafter"/>
</dbReference>
<comment type="subunit">
    <text evidence="6">Conjugated with ATG12.</text>
</comment>
<feature type="compositionally biased region" description="Pro residues" evidence="7">
    <location>
        <begin position="199"/>
        <end position="209"/>
    </location>
</feature>
<dbReference type="InterPro" id="IPR048940">
    <property type="entry name" value="ATG5_HBR"/>
</dbReference>
<evidence type="ECO:0000256" key="4">
    <source>
        <dbReference type="ARBA" id="ARBA00022843"/>
    </source>
</evidence>
<dbReference type="Pfam" id="PF20637">
    <property type="entry name" value="ATG5_HBR"/>
    <property type="match status" value="1"/>
</dbReference>
<keyword evidence="6" id="KW-0472">Membrane</keyword>
<evidence type="ECO:0000256" key="7">
    <source>
        <dbReference type="SAM" id="MobiDB-lite"/>
    </source>
</evidence>
<dbReference type="Pfam" id="PF04106">
    <property type="entry name" value="ATG5_UblB"/>
    <property type="match status" value="1"/>
</dbReference>
<dbReference type="Gene3D" id="3.10.20.90">
    <property type="entry name" value="Phosphatidylinositol 3-kinase Catalytic Subunit, Chain A, domain 1"/>
    <property type="match status" value="1"/>
</dbReference>
<feature type="domain" description="Autophagy protein ATG5 UblA" evidence="10">
    <location>
        <begin position="17"/>
        <end position="126"/>
    </location>
</feature>
<protein>
    <recommendedName>
        <fullName evidence="6">Autophagy protein 5</fullName>
    </recommendedName>
</protein>